<gene>
    <name evidence="9" type="ORF">IAB75_02345</name>
</gene>
<dbReference type="InterPro" id="IPR013784">
    <property type="entry name" value="Carb-bd-like_fold"/>
</dbReference>
<keyword evidence="4" id="KW-0812">Transmembrane</keyword>
<dbReference type="InterPro" id="IPR039426">
    <property type="entry name" value="TonB-dep_rcpt-like"/>
</dbReference>
<dbReference type="Proteomes" id="UP000725002">
    <property type="component" value="Unassembled WGS sequence"/>
</dbReference>
<dbReference type="GO" id="GO:0015344">
    <property type="term" value="F:siderophore uptake transmembrane transporter activity"/>
    <property type="evidence" value="ECO:0007669"/>
    <property type="project" value="TreeGrafter"/>
</dbReference>
<dbReference type="AlphaFoldDB" id="A0A940DQR1"/>
<evidence type="ECO:0000256" key="1">
    <source>
        <dbReference type="ARBA" id="ARBA00004571"/>
    </source>
</evidence>
<dbReference type="SUPFAM" id="SSF56935">
    <property type="entry name" value="Porins"/>
    <property type="match status" value="1"/>
</dbReference>
<evidence type="ECO:0000256" key="2">
    <source>
        <dbReference type="ARBA" id="ARBA00022448"/>
    </source>
</evidence>
<dbReference type="SUPFAM" id="SSF49452">
    <property type="entry name" value="Starch-binding domain-like"/>
    <property type="match status" value="1"/>
</dbReference>
<reference evidence="9" key="1">
    <citation type="submission" date="2020-10" db="EMBL/GenBank/DDBJ databases">
        <authorList>
            <person name="Gilroy R."/>
        </authorList>
    </citation>
    <scope>NUCLEOTIDE SEQUENCE</scope>
    <source>
        <strain evidence="9">G3-8215</strain>
    </source>
</reference>
<dbReference type="Pfam" id="PF13620">
    <property type="entry name" value="CarboxypepD_reg"/>
    <property type="match status" value="1"/>
</dbReference>
<feature type="domain" description="TonB-dependent transporter Oar-like beta-barrel" evidence="8">
    <location>
        <begin position="241"/>
        <end position="1010"/>
    </location>
</feature>
<feature type="signal peptide" evidence="7">
    <location>
        <begin position="1"/>
        <end position="23"/>
    </location>
</feature>
<dbReference type="PANTHER" id="PTHR30069">
    <property type="entry name" value="TONB-DEPENDENT OUTER MEMBRANE RECEPTOR"/>
    <property type="match status" value="1"/>
</dbReference>
<keyword evidence="6" id="KW-0998">Cell outer membrane</keyword>
<keyword evidence="3" id="KW-1134">Transmembrane beta strand</keyword>
<proteinExistence type="predicted"/>
<keyword evidence="7" id="KW-0732">Signal</keyword>
<evidence type="ECO:0000256" key="3">
    <source>
        <dbReference type="ARBA" id="ARBA00022452"/>
    </source>
</evidence>
<dbReference type="EMBL" id="JADILV010000015">
    <property type="protein sequence ID" value="MBO8482945.1"/>
    <property type="molecule type" value="Genomic_DNA"/>
</dbReference>
<dbReference type="InterPro" id="IPR057601">
    <property type="entry name" value="Oar-like_b-barrel"/>
</dbReference>
<evidence type="ECO:0000256" key="4">
    <source>
        <dbReference type="ARBA" id="ARBA00022692"/>
    </source>
</evidence>
<protein>
    <submittedName>
        <fullName evidence="9">TonB-dependent receptor</fullName>
    </submittedName>
</protein>
<dbReference type="PANTHER" id="PTHR30069:SF46">
    <property type="entry name" value="OAR PROTEIN"/>
    <property type="match status" value="1"/>
</dbReference>
<comment type="subcellular location">
    <subcellularLocation>
        <location evidence="1">Cell outer membrane</location>
        <topology evidence="1">Multi-pass membrane protein</topology>
    </subcellularLocation>
</comment>
<keyword evidence="2" id="KW-0813">Transport</keyword>
<name>A0A940DQR1_9BACT</name>
<dbReference type="GO" id="GO:0030246">
    <property type="term" value="F:carbohydrate binding"/>
    <property type="evidence" value="ECO:0007669"/>
    <property type="project" value="InterPro"/>
</dbReference>
<evidence type="ECO:0000256" key="5">
    <source>
        <dbReference type="ARBA" id="ARBA00023136"/>
    </source>
</evidence>
<accession>A0A940DQR1</accession>
<dbReference type="Gene3D" id="2.60.40.1120">
    <property type="entry name" value="Carboxypeptidase-like, regulatory domain"/>
    <property type="match status" value="1"/>
</dbReference>
<keyword evidence="5" id="KW-0472">Membrane</keyword>
<evidence type="ECO:0000256" key="7">
    <source>
        <dbReference type="SAM" id="SignalP"/>
    </source>
</evidence>
<organism evidence="9 10">
    <name type="scientific">Candidatus Cryptobacteroides avicola</name>
    <dbReference type="NCBI Taxonomy" id="2840757"/>
    <lineage>
        <taxon>Bacteria</taxon>
        <taxon>Pseudomonadati</taxon>
        <taxon>Bacteroidota</taxon>
        <taxon>Bacteroidia</taxon>
        <taxon>Bacteroidales</taxon>
        <taxon>Candidatus Cryptobacteroides</taxon>
    </lineage>
</organism>
<sequence>MNQVIKVIHIALVIIISALTAFAQVTTSGLTGHITDESMEPLAGAAIVAVHIPSGTQYTAVANAEGRYVINGMRPGGPYKVVVSYIGMADAEYADVTLRLGEPYEINAVMKVSNELDAVFVISESSFNAGKTGAGASFGRGPVENTPSIDRSIYDIVQYTPQATLNKNGGISFAGTNNRYNSFQIDGAVANDAFGLSATGTNGGQTGTNPISLDAIDEIQVVVAPFDVRQSGFTGGAVNAVTKSGTNTVKGSFYSYLNNQDFIGSTPGKLTEGQTREKYGTQLSQTYGFTVGAPVIKDRLFIFASAEYQRNSTPNVYTPANGSYNGTPLLENVIYNGKDLGNIFNSAIADAMVEYYEANYGITGTGETYTPHQVTDRSINALARIDWNIRDNHKFMFRYQFVDAYADRYSAGATQYMFNNSSYKQYNRTHTLVAELNSRVSDEVSNEFRATAVFVRDDRTVPYTGANIFITDAFRVTLGTDYSSGANAVHSDVYTISDNVSIFKGNHNITVGTHNELMRFYNVFLEGAYGSYGFSSINDFFQNEINAYGYFYSDPALTGGNTRWGGTAWTAQFGLYAQDEWKPNTRFTLTYGLRMDMPVLLNKPTANPDFNASQIAKTHDQYVGTTPKASVLFSPRVGFRWYADKERKALIRGGAGLFTGRVPFVWIVNAYNNTGMESKSIYLTGNETIGLPLTSNPYKDIVESGKYPVLGSSNINTLSRNFKYPQTFRLNLGYEQVFGTGWKFTFDALYSKGINNVFFENMALVDNGTKTFAVSPAAANAGNTAPYYSTDKTYDTVIALKNTNKGYSYSLSGQIEKHFGFGLDLMAAYTFGHSYSVNDGTSSVALSNWRYNYAVDSNSPELSHSLFDRPHKVMAAATYTSPAYAKGRLRTSVTLTYNGLSGQRYSYSLSEGSGLNFNGDGTYGNSLMYIPTAEEVGLMNWASPEDAVRFENYVKGDKYLSRHRGEWSTRYGAITEFENHFDLHIAQDFYYDRASGRKIQITVDFLNIGNMFNREWGLYGDGEFYARQILHITALKKDTDGNMTPTYQFMDPVDFALNDFYSRWRCQIGLRLTF</sequence>
<evidence type="ECO:0000259" key="8">
    <source>
        <dbReference type="Pfam" id="PF25183"/>
    </source>
</evidence>
<evidence type="ECO:0000256" key="6">
    <source>
        <dbReference type="ARBA" id="ARBA00023237"/>
    </source>
</evidence>
<comment type="caution">
    <text evidence="9">The sequence shown here is derived from an EMBL/GenBank/DDBJ whole genome shotgun (WGS) entry which is preliminary data.</text>
</comment>
<dbReference type="Gene3D" id="2.40.170.20">
    <property type="entry name" value="TonB-dependent receptor, beta-barrel domain"/>
    <property type="match status" value="1"/>
</dbReference>
<evidence type="ECO:0000313" key="10">
    <source>
        <dbReference type="Proteomes" id="UP000725002"/>
    </source>
</evidence>
<reference evidence="9" key="2">
    <citation type="journal article" date="2021" name="PeerJ">
        <title>Extensive microbial diversity within the chicken gut microbiome revealed by metagenomics and culture.</title>
        <authorList>
            <person name="Gilroy R."/>
            <person name="Ravi A."/>
            <person name="Getino M."/>
            <person name="Pursley I."/>
            <person name="Horton D.L."/>
            <person name="Alikhan N.F."/>
            <person name="Baker D."/>
            <person name="Gharbi K."/>
            <person name="Hall N."/>
            <person name="Watson M."/>
            <person name="Adriaenssens E.M."/>
            <person name="Foster-Nyarko E."/>
            <person name="Jarju S."/>
            <person name="Secka A."/>
            <person name="Antonio M."/>
            <person name="Oren A."/>
            <person name="Chaudhuri R.R."/>
            <person name="La Ragione R."/>
            <person name="Hildebrand F."/>
            <person name="Pallen M.J."/>
        </authorList>
    </citation>
    <scope>NUCLEOTIDE SEQUENCE</scope>
    <source>
        <strain evidence="9">G3-8215</strain>
    </source>
</reference>
<dbReference type="InterPro" id="IPR036942">
    <property type="entry name" value="Beta-barrel_TonB_sf"/>
</dbReference>
<keyword evidence="9" id="KW-0675">Receptor</keyword>
<dbReference type="Pfam" id="PF25183">
    <property type="entry name" value="OMP_b-brl_4"/>
    <property type="match status" value="1"/>
</dbReference>
<feature type="chain" id="PRO_5038127837" evidence="7">
    <location>
        <begin position="24"/>
        <end position="1074"/>
    </location>
</feature>
<evidence type="ECO:0000313" key="9">
    <source>
        <dbReference type="EMBL" id="MBO8482945.1"/>
    </source>
</evidence>
<dbReference type="GO" id="GO:0044718">
    <property type="term" value="P:siderophore transmembrane transport"/>
    <property type="evidence" value="ECO:0007669"/>
    <property type="project" value="TreeGrafter"/>
</dbReference>
<dbReference type="GO" id="GO:0009279">
    <property type="term" value="C:cell outer membrane"/>
    <property type="evidence" value="ECO:0007669"/>
    <property type="project" value="UniProtKB-SubCell"/>
</dbReference>